<reference evidence="2 3" key="1">
    <citation type="submission" date="2020-08" db="EMBL/GenBank/DDBJ databases">
        <title>Genomic Encyclopedia of Type Strains, Phase IV (KMG-IV): sequencing the most valuable type-strain genomes for metagenomic binning, comparative biology and taxonomic classification.</title>
        <authorList>
            <person name="Goeker M."/>
        </authorList>
    </citation>
    <scope>NUCLEOTIDE SEQUENCE [LARGE SCALE GENOMIC DNA]</scope>
    <source>
        <strain evidence="2 3">DSM 106146</strain>
    </source>
</reference>
<protein>
    <submittedName>
        <fullName evidence="2">Uncharacterized protein</fullName>
    </submittedName>
</protein>
<feature type="transmembrane region" description="Helical" evidence="1">
    <location>
        <begin position="226"/>
        <end position="244"/>
    </location>
</feature>
<sequence length="379" mass="41790">MKNTIKALLKQFFGAKYESGGKSLAAAVILFMAVYGTGFRLAVAPFIFYLTSVFFTAGIMWQVLAGRRHMETLQGMFMLPFDNRSFVFSYVLVIGAHTLMTKTLLIWGLFIAAASWSPWEIAVAIACGCMACVVTAAGYGMHRKGHDVLPILWNAGILAIILLVRQRVAVLIAAVISVIAAVLYLAFADAYDFYSAGTAKKAIRHTGRTGDVFTYLTRCLMANKTYLINTAGLCGIACFLPLLFGEFGGFNMFPFGLAILSINTPICTLLSCDPDLEQAIRMLPGQAGRFWRKFCLFIFTVNSIVSGIYLLSWQIVGGGMDFVHVGTLLIFAMQSAILSVILEWKYPIRGWKTESDLWHHPRKYLVPLIMLLTAAFAAT</sequence>
<keyword evidence="3" id="KW-1185">Reference proteome</keyword>
<dbReference type="AlphaFoldDB" id="A0A7W8H8J2"/>
<evidence type="ECO:0000313" key="3">
    <source>
        <dbReference type="Proteomes" id="UP000543642"/>
    </source>
</evidence>
<feature type="transmembrane region" description="Helical" evidence="1">
    <location>
        <begin position="46"/>
        <end position="65"/>
    </location>
</feature>
<feature type="transmembrane region" description="Helical" evidence="1">
    <location>
        <begin position="322"/>
        <end position="342"/>
    </location>
</feature>
<keyword evidence="1" id="KW-0812">Transmembrane</keyword>
<feature type="transmembrane region" description="Helical" evidence="1">
    <location>
        <begin position="250"/>
        <end position="273"/>
    </location>
</feature>
<keyword evidence="1" id="KW-0472">Membrane</keyword>
<comment type="caution">
    <text evidence="2">The sequence shown here is derived from an EMBL/GenBank/DDBJ whole genome shotgun (WGS) entry which is preliminary data.</text>
</comment>
<dbReference type="Proteomes" id="UP000543642">
    <property type="component" value="Unassembled WGS sequence"/>
</dbReference>
<evidence type="ECO:0000256" key="1">
    <source>
        <dbReference type="SAM" id="Phobius"/>
    </source>
</evidence>
<accession>A0A7W8H8J2</accession>
<feature type="transmembrane region" description="Helical" evidence="1">
    <location>
        <begin position="294"/>
        <end position="316"/>
    </location>
</feature>
<feature type="transmembrane region" description="Helical" evidence="1">
    <location>
        <begin position="148"/>
        <end position="164"/>
    </location>
</feature>
<gene>
    <name evidence="2" type="ORF">HNP82_000576</name>
</gene>
<dbReference type="EMBL" id="JACHFW010000002">
    <property type="protein sequence ID" value="MBB5263478.1"/>
    <property type="molecule type" value="Genomic_DNA"/>
</dbReference>
<feature type="transmembrane region" description="Helical" evidence="1">
    <location>
        <begin position="21"/>
        <end position="40"/>
    </location>
</feature>
<feature type="transmembrane region" description="Helical" evidence="1">
    <location>
        <begin position="86"/>
        <end position="115"/>
    </location>
</feature>
<evidence type="ECO:0000313" key="2">
    <source>
        <dbReference type="EMBL" id="MBB5263478.1"/>
    </source>
</evidence>
<feature type="transmembrane region" description="Helical" evidence="1">
    <location>
        <begin position="170"/>
        <end position="194"/>
    </location>
</feature>
<proteinExistence type="predicted"/>
<keyword evidence="1" id="KW-1133">Transmembrane helix</keyword>
<feature type="transmembrane region" description="Helical" evidence="1">
    <location>
        <begin position="121"/>
        <end position="141"/>
    </location>
</feature>
<name>A0A7W8H8J2_9FIRM</name>
<dbReference type="RefSeq" id="WP_183771313.1">
    <property type="nucleotide sequence ID" value="NZ_JACHFW010000002.1"/>
</dbReference>
<organism evidence="2 3">
    <name type="scientific">Catenibacillus scindens</name>
    <dbReference type="NCBI Taxonomy" id="673271"/>
    <lineage>
        <taxon>Bacteria</taxon>
        <taxon>Bacillati</taxon>
        <taxon>Bacillota</taxon>
        <taxon>Clostridia</taxon>
        <taxon>Lachnospirales</taxon>
        <taxon>Lachnospiraceae</taxon>
        <taxon>Catenibacillus</taxon>
    </lineage>
</organism>